<dbReference type="AlphaFoldDB" id="A0A2P5YFY5"/>
<organism evidence="4 5">
    <name type="scientific">Gossypium barbadense</name>
    <name type="common">Sea Island cotton</name>
    <name type="synonym">Hibiscus barbadensis</name>
    <dbReference type="NCBI Taxonomy" id="3634"/>
    <lineage>
        <taxon>Eukaryota</taxon>
        <taxon>Viridiplantae</taxon>
        <taxon>Streptophyta</taxon>
        <taxon>Embryophyta</taxon>
        <taxon>Tracheophyta</taxon>
        <taxon>Spermatophyta</taxon>
        <taxon>Magnoliopsida</taxon>
        <taxon>eudicotyledons</taxon>
        <taxon>Gunneridae</taxon>
        <taxon>Pentapetalae</taxon>
        <taxon>rosids</taxon>
        <taxon>malvids</taxon>
        <taxon>Malvales</taxon>
        <taxon>Malvaceae</taxon>
        <taxon>Malvoideae</taxon>
        <taxon>Gossypium</taxon>
    </lineage>
</organism>
<dbReference type="EMBL" id="KZ663249">
    <property type="protein sequence ID" value="PPS14498.1"/>
    <property type="molecule type" value="Genomic_DNA"/>
</dbReference>
<dbReference type="Pfam" id="PF02519">
    <property type="entry name" value="Auxin_inducible"/>
    <property type="match status" value="1"/>
</dbReference>
<sequence length="94" mass="10518">MANRRFVIPLAFLGNCIFRELFKMSEEEFGLPSDGLITLLCDSVVMNYIVSLVKRGLAKDMETAVLNSITTYCCKSNSCSNQLHADQQSFVDSK</sequence>
<evidence type="ECO:0000256" key="1">
    <source>
        <dbReference type="ARBA" id="ARBA00006974"/>
    </source>
</evidence>
<comment type="similarity">
    <text evidence="1">Belongs to the ARG7 family.</text>
</comment>
<evidence type="ECO:0008006" key="6">
    <source>
        <dbReference type="Google" id="ProtNLM"/>
    </source>
</evidence>
<dbReference type="PANTHER" id="PTHR31175">
    <property type="entry name" value="AUXIN-RESPONSIVE FAMILY PROTEIN"/>
    <property type="match status" value="1"/>
</dbReference>
<dbReference type="GO" id="GO:0009733">
    <property type="term" value="P:response to auxin"/>
    <property type="evidence" value="ECO:0007669"/>
    <property type="project" value="InterPro"/>
</dbReference>
<dbReference type="OrthoDB" id="1721152at2759"/>
<reference evidence="4 5" key="1">
    <citation type="submission" date="2015-01" db="EMBL/GenBank/DDBJ databases">
        <title>Genome of allotetraploid Gossypium barbadense reveals genomic plasticity and fiber elongation in cotton evolution.</title>
        <authorList>
            <person name="Chen X."/>
            <person name="Liu X."/>
            <person name="Zhao B."/>
            <person name="Zheng H."/>
            <person name="Hu Y."/>
            <person name="Lu G."/>
            <person name="Yang C."/>
            <person name="Chen J."/>
            <person name="Shan C."/>
            <person name="Zhang L."/>
            <person name="Zhou Y."/>
            <person name="Wang L."/>
            <person name="Guo W."/>
            <person name="Bai Y."/>
            <person name="Ruan J."/>
            <person name="Shangguan X."/>
            <person name="Mao Y."/>
            <person name="Jiang J."/>
            <person name="Zhu Y."/>
            <person name="Lei J."/>
            <person name="Kang H."/>
            <person name="Chen S."/>
            <person name="He X."/>
            <person name="Wang R."/>
            <person name="Wang Y."/>
            <person name="Chen J."/>
            <person name="Wang L."/>
            <person name="Yu S."/>
            <person name="Wang B."/>
            <person name="Wei J."/>
            <person name="Song S."/>
            <person name="Lu X."/>
            <person name="Gao Z."/>
            <person name="Gu W."/>
            <person name="Deng X."/>
            <person name="Ma D."/>
            <person name="Wang S."/>
            <person name="Liang W."/>
            <person name="Fang L."/>
            <person name="Cai C."/>
            <person name="Zhu X."/>
            <person name="Zhou B."/>
            <person name="Zhang Y."/>
            <person name="Chen Z."/>
            <person name="Xu S."/>
            <person name="Zhu R."/>
            <person name="Wang S."/>
            <person name="Zhang T."/>
            <person name="Zhao G."/>
        </authorList>
    </citation>
    <scope>NUCLEOTIDE SEQUENCE [LARGE SCALE GENOMIC DNA]</scope>
    <source>
        <strain evidence="5">cv. Xinhai21</strain>
        <tissue evidence="4">Leaf</tissue>
    </source>
</reference>
<proteinExistence type="inferred from homology"/>
<dbReference type="Proteomes" id="UP000239757">
    <property type="component" value="Unassembled WGS sequence"/>
</dbReference>
<name>A0A2P5YFY5_GOSBA</name>
<evidence type="ECO:0000256" key="3">
    <source>
        <dbReference type="ARBA" id="ARBA00022604"/>
    </source>
</evidence>
<evidence type="ECO:0000313" key="5">
    <source>
        <dbReference type="Proteomes" id="UP000239757"/>
    </source>
</evidence>
<keyword evidence="2" id="KW-0217">Developmental protein</keyword>
<evidence type="ECO:0000313" key="4">
    <source>
        <dbReference type="EMBL" id="PPS14498.1"/>
    </source>
</evidence>
<dbReference type="PANTHER" id="PTHR31175:SF82">
    <property type="entry name" value="AUXIN-RESPONSIVE PROTEIN SAUR65"/>
    <property type="match status" value="1"/>
</dbReference>
<gene>
    <name evidence="4" type="ORF">GOBAR_AA06079</name>
</gene>
<protein>
    <recommendedName>
        <fullName evidence="6">Auxin-responsive protein</fullName>
    </recommendedName>
</protein>
<keyword evidence="3" id="KW-0341">Growth regulation</keyword>
<dbReference type="InterPro" id="IPR003676">
    <property type="entry name" value="SAUR_fam"/>
</dbReference>
<accession>A0A2P5YFY5</accession>
<evidence type="ECO:0000256" key="2">
    <source>
        <dbReference type="ARBA" id="ARBA00022473"/>
    </source>
</evidence>